<protein>
    <submittedName>
        <fullName evidence="1">DUF1836 domain-containing protein</fullName>
    </submittedName>
</protein>
<dbReference type="Proteomes" id="UP001194632">
    <property type="component" value="Unassembled WGS sequence"/>
</dbReference>
<evidence type="ECO:0000313" key="1">
    <source>
        <dbReference type="EMBL" id="MBF7114158.1"/>
    </source>
</evidence>
<dbReference type="PANTHER" id="PTHR40056">
    <property type="entry name" value="HYPOTHETICAL CYTOSOLIC PROTEIN"/>
    <property type="match status" value="1"/>
</dbReference>
<proteinExistence type="predicted"/>
<dbReference type="PANTHER" id="PTHR40056:SF1">
    <property type="entry name" value="DUF1836 DOMAIN-CONTAINING PROTEIN"/>
    <property type="match status" value="1"/>
</dbReference>
<comment type="caution">
    <text evidence="1">The sequence shown here is derived from an EMBL/GenBank/DDBJ whole genome shotgun (WGS) entry which is preliminary data.</text>
</comment>
<dbReference type="EMBL" id="JADOFP010000001">
    <property type="protein sequence ID" value="MBF7114158.1"/>
    <property type="molecule type" value="Genomic_DNA"/>
</dbReference>
<sequence>MVYKLLNKVIEGDQMDSKQLENFAKMSLPKWDELPNIELHLDQVIDLANNYLRPLEVDLLTPTMMHNYLKQAVIIRPQGKLYGRMQQAAVIIIGCLKSILSLDEIKRGFEAELKLTSSRRAYNNFVNAFNEEVQRISQHGPRNLWNELLAETAVVSLQHSAIISMLTKKMAKDLLSDLEEK</sequence>
<evidence type="ECO:0000313" key="2">
    <source>
        <dbReference type="Proteomes" id="UP001194632"/>
    </source>
</evidence>
<reference evidence="1" key="1">
    <citation type="submission" date="2020-11" db="EMBL/GenBank/DDBJ databases">
        <title>Antibiotic susceptibility profiles of Pediococcus pentosaceus from various origins and their implications for the safety assessment of strains with food-technology applications.</title>
        <authorList>
            <person name="Shani N."/>
            <person name="Oberhaensli S."/>
            <person name="Arias E."/>
        </authorList>
    </citation>
    <scope>NUCLEOTIDE SEQUENCE</scope>
    <source>
        <strain evidence="1">FAM 24207</strain>
    </source>
</reference>
<dbReference type="Pfam" id="PF08876">
    <property type="entry name" value="DUF1836"/>
    <property type="match status" value="1"/>
</dbReference>
<dbReference type="AlphaFoldDB" id="A0AB73HCF7"/>
<gene>
    <name evidence="1" type="ORF">ITQ90_01180</name>
</gene>
<dbReference type="InterPro" id="IPR014975">
    <property type="entry name" value="DUF1836"/>
</dbReference>
<organism evidence="1 2">
    <name type="scientific">Pediococcus pentosaceus</name>
    <dbReference type="NCBI Taxonomy" id="1255"/>
    <lineage>
        <taxon>Bacteria</taxon>
        <taxon>Bacillati</taxon>
        <taxon>Bacillota</taxon>
        <taxon>Bacilli</taxon>
        <taxon>Lactobacillales</taxon>
        <taxon>Lactobacillaceae</taxon>
        <taxon>Pediococcus</taxon>
    </lineage>
</organism>
<name>A0AB73HCF7_PEDPE</name>
<accession>A0AB73HCF7</accession>